<dbReference type="EMBL" id="FNNC01000002">
    <property type="protein sequence ID" value="SDW45259.1"/>
    <property type="molecule type" value="Genomic_DNA"/>
</dbReference>
<keyword evidence="1" id="KW-0472">Membrane</keyword>
<dbReference type="NCBIfam" id="TIGR02327">
    <property type="entry name" value="int_mem_ywzB"/>
    <property type="match status" value="1"/>
</dbReference>
<dbReference type="OrthoDB" id="1651016at2"/>
<keyword evidence="1" id="KW-0812">Transmembrane</keyword>
<accession>A0A1H2TPT4</accession>
<dbReference type="Pfam" id="PF06612">
    <property type="entry name" value="DUF1146"/>
    <property type="match status" value="1"/>
</dbReference>
<evidence type="ECO:0000313" key="3">
    <source>
        <dbReference type="Proteomes" id="UP000199488"/>
    </source>
</evidence>
<sequence length="79" mass="9521">MNPDGQEALIHILLHLSFFILTWWCLQAFRFDVFIRRPESLKGRLLIILFAIAISYSVSSFFIDYFDFSLYLRYLFFTL</sequence>
<feature type="transmembrane region" description="Helical" evidence="1">
    <location>
        <begin position="12"/>
        <end position="33"/>
    </location>
</feature>
<keyword evidence="3" id="KW-1185">Reference proteome</keyword>
<gene>
    <name evidence="2" type="ORF">SAMN05421781_1488</name>
</gene>
<evidence type="ECO:0000256" key="1">
    <source>
        <dbReference type="SAM" id="Phobius"/>
    </source>
</evidence>
<evidence type="ECO:0000313" key="2">
    <source>
        <dbReference type="EMBL" id="SDW45259.1"/>
    </source>
</evidence>
<protein>
    <submittedName>
        <fullName evidence="2">Conserved hypothetical integral membrane protein</fullName>
    </submittedName>
</protein>
<reference evidence="2 3" key="1">
    <citation type="submission" date="2016-10" db="EMBL/GenBank/DDBJ databases">
        <authorList>
            <person name="de Groot N.N."/>
        </authorList>
    </citation>
    <scope>NUCLEOTIDE SEQUENCE [LARGE SCALE GENOMIC DNA]</scope>
    <source>
        <strain evidence="2 3">DSM 23126</strain>
    </source>
</reference>
<name>A0A1H2TPT4_9BACI</name>
<dbReference type="AlphaFoldDB" id="A0A1H2TPT4"/>
<keyword evidence="1" id="KW-1133">Transmembrane helix</keyword>
<dbReference type="InterPro" id="IPR009526">
    <property type="entry name" value="DUF1146"/>
</dbReference>
<organism evidence="2 3">
    <name type="scientific">Marinococcus luteus</name>
    <dbReference type="NCBI Taxonomy" id="1122204"/>
    <lineage>
        <taxon>Bacteria</taxon>
        <taxon>Bacillati</taxon>
        <taxon>Bacillota</taxon>
        <taxon>Bacilli</taxon>
        <taxon>Bacillales</taxon>
        <taxon>Bacillaceae</taxon>
        <taxon>Marinococcus</taxon>
    </lineage>
</organism>
<dbReference type="Proteomes" id="UP000199488">
    <property type="component" value="Unassembled WGS sequence"/>
</dbReference>
<dbReference type="RefSeq" id="WP_091613140.1">
    <property type="nucleotide sequence ID" value="NZ_FNNC01000002.1"/>
</dbReference>
<proteinExistence type="predicted"/>
<feature type="transmembrane region" description="Helical" evidence="1">
    <location>
        <begin position="45"/>
        <end position="66"/>
    </location>
</feature>
<dbReference type="STRING" id="1122204.SAMN05421781_1488"/>